<reference evidence="2 3" key="1">
    <citation type="submission" date="2018-03" db="EMBL/GenBank/DDBJ databases">
        <title>Aerobic endospore-forming bacteria genome sequencing and assembly.</title>
        <authorList>
            <person name="Cavalcante D.A."/>
            <person name="Driks A."/>
            <person name="Putonti C."/>
            <person name="De-Souza M.T."/>
        </authorList>
    </citation>
    <scope>NUCLEOTIDE SEQUENCE [LARGE SCALE GENOMIC DNA]</scope>
    <source>
        <strain evidence="2 3">SDF0037</strain>
    </source>
</reference>
<dbReference type="InterPro" id="IPR021257">
    <property type="entry name" value="DUF2809"/>
</dbReference>
<feature type="transmembrane region" description="Helical" evidence="1">
    <location>
        <begin position="21"/>
        <end position="41"/>
    </location>
</feature>
<evidence type="ECO:0000256" key="1">
    <source>
        <dbReference type="SAM" id="Phobius"/>
    </source>
</evidence>
<keyword evidence="1" id="KW-0812">Transmembrane</keyword>
<dbReference type="EMBL" id="SADV01000012">
    <property type="protein sequence ID" value="TQR30885.1"/>
    <property type="molecule type" value="Genomic_DNA"/>
</dbReference>
<gene>
    <name evidence="2" type="ORF">C7Y47_15200</name>
</gene>
<dbReference type="AlphaFoldDB" id="A0A544UEN5"/>
<dbReference type="OrthoDB" id="5360192at2"/>
<keyword evidence="1" id="KW-1133">Transmembrane helix</keyword>
<proteinExistence type="predicted"/>
<protein>
    <submittedName>
        <fullName evidence="2">DUF2809 domain-containing protein</fullName>
    </submittedName>
</protein>
<evidence type="ECO:0000313" key="3">
    <source>
        <dbReference type="Proteomes" id="UP000317944"/>
    </source>
</evidence>
<dbReference type="Pfam" id="PF10990">
    <property type="entry name" value="DUF2809"/>
    <property type="match status" value="1"/>
</dbReference>
<keyword evidence="1" id="KW-0472">Membrane</keyword>
<name>A0A544UEN5_LYSSH</name>
<organism evidence="2 3">
    <name type="scientific">Lysinibacillus sphaericus</name>
    <name type="common">Bacillus sphaericus</name>
    <dbReference type="NCBI Taxonomy" id="1421"/>
    <lineage>
        <taxon>Bacteria</taxon>
        <taxon>Bacillati</taxon>
        <taxon>Bacillota</taxon>
        <taxon>Bacilli</taxon>
        <taxon>Bacillales</taxon>
        <taxon>Bacillaceae</taxon>
        <taxon>Lysinibacillus</taxon>
    </lineage>
</organism>
<feature type="transmembrane region" description="Helical" evidence="1">
    <location>
        <begin position="53"/>
        <end position="74"/>
    </location>
</feature>
<sequence>MLTTERVILLTNEHKSSNLHYFNIRIAYLIAIVITIFLGLASRKWSLLLPSLVAQNAGDMLWAMMVYFGFRLLLVRKSTLTAIRLSFLFSFGIEFSQLYQEDWINQIRGTTLGALILGKGFLVEDLLRYSVGITIATVLDKMALTFTSRN</sequence>
<evidence type="ECO:0000313" key="2">
    <source>
        <dbReference type="EMBL" id="TQR30885.1"/>
    </source>
</evidence>
<dbReference type="Proteomes" id="UP000317944">
    <property type="component" value="Unassembled WGS sequence"/>
</dbReference>
<comment type="caution">
    <text evidence="2">The sequence shown here is derived from an EMBL/GenBank/DDBJ whole genome shotgun (WGS) entry which is preliminary data.</text>
</comment>
<accession>A0A544UEN5</accession>